<gene>
    <name evidence="1" type="ORF">NCTC11189_00618</name>
</gene>
<organism evidence="1 2">
    <name type="scientific">Streptococcus mitis</name>
    <dbReference type="NCBI Taxonomy" id="28037"/>
    <lineage>
        <taxon>Bacteria</taxon>
        <taxon>Bacillati</taxon>
        <taxon>Bacillota</taxon>
        <taxon>Bacilli</taxon>
        <taxon>Lactobacillales</taxon>
        <taxon>Streptococcaceae</taxon>
        <taxon>Streptococcus</taxon>
        <taxon>Streptococcus mitis group</taxon>
    </lineage>
</organism>
<name>A0A4U9YHY0_STRMT</name>
<evidence type="ECO:0008006" key="3">
    <source>
        <dbReference type="Google" id="ProtNLM"/>
    </source>
</evidence>
<accession>A0A4U9YHY0</accession>
<proteinExistence type="predicted"/>
<sequence length="255" mass="29849">MKNPWIGVASRDYNGSKIIVADDDWKYIKQFIERKSYPSKGDLNYALKLEVYPQHFVGDIQHSNVIILSLNPCYGQDYEDDYKSDPEYANKIKNNLELNSTNFHALEFSTDSNLGYWGEKLKDWIIDKKEILTSLKTITKNIALAEFFPYHSISYDGRCDKLAGKDYLPTQKFLFDIIKNRIKQKDVKIILTRSFKRWYEAVPELKNYENCFEVNNPNNPSLKPENILKVTRVSVESKINNLLNELNKEVQTQEQ</sequence>
<protein>
    <recommendedName>
        <fullName evidence="3">DUF1643 domain-containing protein</fullName>
    </recommendedName>
</protein>
<dbReference type="EMBL" id="CABEHV010000004">
    <property type="protein sequence ID" value="VTS25161.1"/>
    <property type="molecule type" value="Genomic_DNA"/>
</dbReference>
<dbReference type="Proteomes" id="UP000387692">
    <property type="component" value="Unassembled WGS sequence"/>
</dbReference>
<dbReference type="AlphaFoldDB" id="A0A4U9YHY0"/>
<evidence type="ECO:0000313" key="1">
    <source>
        <dbReference type="EMBL" id="VTS25161.1"/>
    </source>
</evidence>
<evidence type="ECO:0000313" key="2">
    <source>
        <dbReference type="Proteomes" id="UP000387692"/>
    </source>
</evidence>
<reference evidence="1 2" key="1">
    <citation type="submission" date="2019-05" db="EMBL/GenBank/DDBJ databases">
        <authorList>
            <consortium name="Pathogen Informatics"/>
        </authorList>
    </citation>
    <scope>NUCLEOTIDE SEQUENCE [LARGE SCALE GENOMIC DNA]</scope>
    <source>
        <strain evidence="1 2">NCTC11189</strain>
    </source>
</reference>